<evidence type="ECO:0000313" key="3">
    <source>
        <dbReference type="Proteomes" id="UP001595828"/>
    </source>
</evidence>
<evidence type="ECO:0000313" key="2">
    <source>
        <dbReference type="EMBL" id="MFC4293460.1"/>
    </source>
</evidence>
<dbReference type="Gene3D" id="2.60.120.10">
    <property type="entry name" value="Jelly Rolls"/>
    <property type="match status" value="1"/>
</dbReference>
<name>A0ABV8RJL0_9SPHN</name>
<reference evidence="3" key="1">
    <citation type="journal article" date="2019" name="Int. J. Syst. Evol. Microbiol.">
        <title>The Global Catalogue of Microorganisms (GCM) 10K type strain sequencing project: providing services to taxonomists for standard genome sequencing and annotation.</title>
        <authorList>
            <consortium name="The Broad Institute Genomics Platform"/>
            <consortium name="The Broad Institute Genome Sequencing Center for Infectious Disease"/>
            <person name="Wu L."/>
            <person name="Ma J."/>
        </authorList>
    </citation>
    <scope>NUCLEOTIDE SEQUENCE [LARGE SCALE GENOMIC DNA]</scope>
    <source>
        <strain evidence="3">CGMCC 1.12989</strain>
    </source>
</reference>
<sequence>MPYSTELKCGAAAILGIVLMSGAATASPGNGVTPETFVTAGLLDEADINHDRVKLQTKDATTVRVQKLTFAAGAFTGWHHHPGAVIVAVQSGSVTLVDENCSTKTYGPGMPDGSVFVEGHDESHEARSASGATVYVTYVVPNAGAVPIVRIEDAARSCP</sequence>
<comment type="caution">
    <text evidence="2">The sequence shown here is derived from an EMBL/GenBank/DDBJ whole genome shotgun (WGS) entry which is preliminary data.</text>
</comment>
<keyword evidence="3" id="KW-1185">Reference proteome</keyword>
<dbReference type="InterPro" id="IPR014710">
    <property type="entry name" value="RmlC-like_jellyroll"/>
</dbReference>
<keyword evidence="1" id="KW-0732">Signal</keyword>
<organism evidence="2 3">
    <name type="scientific">Novosphingobium tardum</name>
    <dbReference type="NCBI Taxonomy" id="1538021"/>
    <lineage>
        <taxon>Bacteria</taxon>
        <taxon>Pseudomonadati</taxon>
        <taxon>Pseudomonadota</taxon>
        <taxon>Alphaproteobacteria</taxon>
        <taxon>Sphingomonadales</taxon>
        <taxon>Sphingomonadaceae</taxon>
        <taxon>Novosphingobium</taxon>
    </lineage>
</organism>
<evidence type="ECO:0000256" key="1">
    <source>
        <dbReference type="SAM" id="SignalP"/>
    </source>
</evidence>
<protein>
    <recommendedName>
        <fullName evidence="4">Cupin domain-containing protein</fullName>
    </recommendedName>
</protein>
<feature type="chain" id="PRO_5045298176" description="Cupin domain-containing protein" evidence="1">
    <location>
        <begin position="27"/>
        <end position="159"/>
    </location>
</feature>
<evidence type="ECO:0008006" key="4">
    <source>
        <dbReference type="Google" id="ProtNLM"/>
    </source>
</evidence>
<dbReference type="InterPro" id="IPR011051">
    <property type="entry name" value="RmlC_Cupin_sf"/>
</dbReference>
<feature type="signal peptide" evidence="1">
    <location>
        <begin position="1"/>
        <end position="26"/>
    </location>
</feature>
<dbReference type="SUPFAM" id="SSF51182">
    <property type="entry name" value="RmlC-like cupins"/>
    <property type="match status" value="1"/>
</dbReference>
<accession>A0ABV8RJL0</accession>
<dbReference type="EMBL" id="JBHSDR010000003">
    <property type="protein sequence ID" value="MFC4293460.1"/>
    <property type="molecule type" value="Genomic_DNA"/>
</dbReference>
<gene>
    <name evidence="2" type="ORF">ACFO0A_00125</name>
</gene>
<dbReference type="RefSeq" id="WP_379536957.1">
    <property type="nucleotide sequence ID" value="NZ_JBHSDR010000003.1"/>
</dbReference>
<proteinExistence type="predicted"/>
<dbReference type="Proteomes" id="UP001595828">
    <property type="component" value="Unassembled WGS sequence"/>
</dbReference>